<evidence type="ECO:0000256" key="4">
    <source>
        <dbReference type="ARBA" id="ARBA00023136"/>
    </source>
</evidence>
<feature type="transmembrane region" description="Helical" evidence="5">
    <location>
        <begin position="147"/>
        <end position="168"/>
    </location>
</feature>
<dbReference type="PANTHER" id="PTHR37955:SF1">
    <property type="entry name" value="DEP DOMAIN-CONTAINING PROTEIN"/>
    <property type="match status" value="1"/>
</dbReference>
<organism evidence="6 7">
    <name type="scientific">Roseinatronobacter bogoriensis subsp. barguzinensis</name>
    <dbReference type="NCBI Taxonomy" id="441209"/>
    <lineage>
        <taxon>Bacteria</taxon>
        <taxon>Pseudomonadati</taxon>
        <taxon>Pseudomonadota</taxon>
        <taxon>Alphaproteobacteria</taxon>
        <taxon>Rhodobacterales</taxon>
        <taxon>Paracoccaceae</taxon>
        <taxon>Roseinatronobacter</taxon>
    </lineage>
</organism>
<proteinExistence type="predicted"/>
<dbReference type="KEGG" id="rbg:BG454_11435"/>
<dbReference type="Gene3D" id="1.50.10.150">
    <property type="entry name" value="Voltage-dependent anion channel"/>
    <property type="match status" value="1"/>
</dbReference>
<name>A0A2K8KHN7_9RHOB</name>
<evidence type="ECO:0000313" key="6">
    <source>
        <dbReference type="EMBL" id="ATX66348.1"/>
    </source>
</evidence>
<feature type="transmembrane region" description="Helical" evidence="5">
    <location>
        <begin position="89"/>
        <end position="109"/>
    </location>
</feature>
<sequence>MTRTRRPLPPPLKIPAPGFGRRTPPALFPPIFGLFGLGLGWRATGSVIGDIILGAVTLLFVFAFVAYLAKPLRRPSVLIEEMAILPGRAGLAAASLSLMLMAASLAPVAPSLATLIAGLAFVLHLALVAVLILVLRTAPAEARVVTPVFHLSFVGFIIGGVAANALGYHDVAKWLLWAMLLPAGIIWGISARQLVQRVPPAPMRPLLTIHLAPASLFAIVAQGAGLETVAYAFCALAAAIAAALLVSVRWLTESGFTPFWGAFTFPVAAFATALLSVSQGQGLMGGFGLVILGCATPLIFWISYRILKLWPGGMLAAKTNAAEA</sequence>
<feature type="transmembrane region" description="Helical" evidence="5">
    <location>
        <begin position="207"/>
        <end position="224"/>
    </location>
</feature>
<keyword evidence="3 5" id="KW-1133">Transmembrane helix</keyword>
<feature type="transmembrane region" description="Helical" evidence="5">
    <location>
        <begin position="47"/>
        <end position="69"/>
    </location>
</feature>
<dbReference type="Pfam" id="PF03595">
    <property type="entry name" value="SLAC1"/>
    <property type="match status" value="1"/>
</dbReference>
<feature type="transmembrane region" description="Helical" evidence="5">
    <location>
        <begin position="283"/>
        <end position="304"/>
    </location>
</feature>
<dbReference type="Proteomes" id="UP000228948">
    <property type="component" value="Chromosome"/>
</dbReference>
<protein>
    <submittedName>
        <fullName evidence="6">Tellurium resistance protein</fullName>
    </submittedName>
</protein>
<keyword evidence="7" id="KW-1185">Reference proteome</keyword>
<feature type="transmembrane region" description="Helical" evidence="5">
    <location>
        <begin position="174"/>
        <end position="195"/>
    </location>
</feature>
<accession>A0A2K8KHN7</accession>
<keyword evidence="4 5" id="KW-0472">Membrane</keyword>
<dbReference type="InterPro" id="IPR004695">
    <property type="entry name" value="SLAC1/Mae1/Ssu1/TehA"/>
</dbReference>
<feature type="transmembrane region" description="Helical" evidence="5">
    <location>
        <begin position="115"/>
        <end position="135"/>
    </location>
</feature>
<dbReference type="PANTHER" id="PTHR37955">
    <property type="entry name" value="TELLURITE RESISTANCE PROTEIN TEHA"/>
    <property type="match status" value="1"/>
</dbReference>
<comment type="subcellular location">
    <subcellularLocation>
        <location evidence="1">Membrane</location>
        <topology evidence="1">Multi-pass membrane protein</topology>
    </subcellularLocation>
</comment>
<dbReference type="GO" id="GO:0005886">
    <property type="term" value="C:plasma membrane"/>
    <property type="evidence" value="ECO:0007669"/>
    <property type="project" value="TreeGrafter"/>
</dbReference>
<reference evidence="6 7" key="1">
    <citation type="submission" date="2017-11" db="EMBL/GenBank/DDBJ databases">
        <title>Revised Sequence and Annotation of the Rhodobaca barguzinensis strain alga05 Genome.</title>
        <authorList>
            <person name="Kopejtka K."/>
            <person name="Tomasch J.M."/>
            <person name="Bunk B."/>
            <person name="Koblizek M."/>
        </authorList>
    </citation>
    <scope>NUCLEOTIDE SEQUENCE [LARGE SCALE GENOMIC DNA]</scope>
    <source>
        <strain evidence="7">alga05</strain>
    </source>
</reference>
<dbReference type="InterPro" id="IPR038665">
    <property type="entry name" value="Voltage-dep_anion_channel_sf"/>
</dbReference>
<dbReference type="AlphaFoldDB" id="A0A2K8KHN7"/>
<feature type="transmembrane region" description="Helical" evidence="5">
    <location>
        <begin position="230"/>
        <end position="252"/>
    </location>
</feature>
<evidence type="ECO:0000256" key="5">
    <source>
        <dbReference type="SAM" id="Phobius"/>
    </source>
</evidence>
<evidence type="ECO:0000256" key="1">
    <source>
        <dbReference type="ARBA" id="ARBA00004141"/>
    </source>
</evidence>
<evidence type="ECO:0000256" key="2">
    <source>
        <dbReference type="ARBA" id="ARBA00022692"/>
    </source>
</evidence>
<dbReference type="GO" id="GO:0046583">
    <property type="term" value="F:monoatomic cation efflux transmembrane transporter activity"/>
    <property type="evidence" value="ECO:0007669"/>
    <property type="project" value="TreeGrafter"/>
</dbReference>
<dbReference type="EMBL" id="CP024899">
    <property type="protein sequence ID" value="ATX66348.1"/>
    <property type="molecule type" value="Genomic_DNA"/>
</dbReference>
<evidence type="ECO:0000256" key="3">
    <source>
        <dbReference type="ARBA" id="ARBA00022989"/>
    </source>
</evidence>
<keyword evidence="2 5" id="KW-0812">Transmembrane</keyword>
<evidence type="ECO:0000313" key="7">
    <source>
        <dbReference type="Proteomes" id="UP000228948"/>
    </source>
</evidence>
<dbReference type="STRING" id="441209.GCA_001870665_02067"/>
<gene>
    <name evidence="6" type="ORF">BG454_11435</name>
</gene>
<dbReference type="InterPro" id="IPR052951">
    <property type="entry name" value="Tellurite_res_ion_channel"/>
</dbReference>
<dbReference type="CDD" id="cd09322">
    <property type="entry name" value="TDT_TehA_like"/>
    <property type="match status" value="1"/>
</dbReference>
<feature type="transmembrane region" description="Helical" evidence="5">
    <location>
        <begin position="259"/>
        <end position="277"/>
    </location>
</feature>
<dbReference type="OrthoDB" id="7835091at2"/>
<dbReference type="RefSeq" id="WP_071480858.1">
    <property type="nucleotide sequence ID" value="NZ_CP024899.1"/>
</dbReference>